<gene>
    <name evidence="1" type="ORF">HLUCCA11_12500</name>
</gene>
<organism evidence="1 2">
    <name type="scientific">Phormidesmis priestleyi Ana</name>
    <dbReference type="NCBI Taxonomy" id="1666911"/>
    <lineage>
        <taxon>Bacteria</taxon>
        <taxon>Bacillati</taxon>
        <taxon>Cyanobacteriota</taxon>
        <taxon>Cyanophyceae</taxon>
        <taxon>Leptolyngbyales</taxon>
        <taxon>Leptolyngbyaceae</taxon>
        <taxon>Phormidesmis</taxon>
    </lineage>
</organism>
<evidence type="ECO:0000313" key="2">
    <source>
        <dbReference type="Proteomes" id="UP000050465"/>
    </source>
</evidence>
<dbReference type="Proteomes" id="UP000050465">
    <property type="component" value="Unassembled WGS sequence"/>
</dbReference>
<sequence length="219" mass="24573">MAASTPNSNLLELLETGDAAYDNARTAYETLLANCCHYDGLLSILMQHRPYFEALPSVRRPSESMVAIPLPNVRSREVLETGGIIDTSYRIRQLPCDVAVIMCDPEWKIKTGIEIVLFIQRPGEDLSDLLNRWRQTQIELGQGVEWLMPRKHKHLLAEGTETPHPLFVVLAAGDEQSASDKSREERIIRGLTGASLPIARWTTEAYEIEGFAPTETEID</sequence>
<dbReference type="PATRIC" id="fig|1666911.3.peg.4651"/>
<dbReference type="AlphaFoldDB" id="A0A0P7YW67"/>
<evidence type="ECO:0000313" key="1">
    <source>
        <dbReference type="EMBL" id="KPQ34983.1"/>
    </source>
</evidence>
<dbReference type="STRING" id="1666911.HLUCCA11_12500"/>
<protein>
    <submittedName>
        <fullName evidence="1">Uncharacterized protein</fullName>
    </submittedName>
</protein>
<dbReference type="EMBL" id="LJZR01000015">
    <property type="protein sequence ID" value="KPQ34983.1"/>
    <property type="molecule type" value="Genomic_DNA"/>
</dbReference>
<name>A0A0P7YW67_9CYAN</name>
<reference evidence="1 2" key="1">
    <citation type="submission" date="2015-09" db="EMBL/GenBank/DDBJ databases">
        <title>Identification and resolution of microdiversity through metagenomic sequencing of parallel consortia.</title>
        <authorList>
            <person name="Nelson W.C."/>
            <person name="Romine M.F."/>
            <person name="Lindemann S.R."/>
        </authorList>
    </citation>
    <scope>NUCLEOTIDE SEQUENCE [LARGE SCALE GENOMIC DNA]</scope>
    <source>
        <strain evidence="1">Ana</strain>
    </source>
</reference>
<accession>A0A0P7YW67</accession>
<comment type="caution">
    <text evidence="1">The sequence shown here is derived from an EMBL/GenBank/DDBJ whole genome shotgun (WGS) entry which is preliminary data.</text>
</comment>
<proteinExistence type="predicted"/>